<comment type="caution">
    <text evidence="2">The sequence shown here is derived from an EMBL/GenBank/DDBJ whole genome shotgun (WGS) entry which is preliminary data.</text>
</comment>
<dbReference type="GO" id="GO:0004066">
    <property type="term" value="F:asparagine synthase (glutamine-hydrolyzing) activity"/>
    <property type="evidence" value="ECO:0007669"/>
    <property type="project" value="InterPro"/>
</dbReference>
<gene>
    <name evidence="2" type="ORF">Scani_33520</name>
</gene>
<accession>A0A640S8G1</accession>
<organism evidence="2 3">
    <name type="scientific">Streptomyces caniferus</name>
    <dbReference type="NCBI Taxonomy" id="285557"/>
    <lineage>
        <taxon>Bacteria</taxon>
        <taxon>Bacillati</taxon>
        <taxon>Actinomycetota</taxon>
        <taxon>Actinomycetes</taxon>
        <taxon>Kitasatosporales</taxon>
        <taxon>Streptomycetaceae</taxon>
        <taxon>Streptomyces</taxon>
    </lineage>
</organism>
<protein>
    <recommendedName>
        <fullName evidence="1">Asparagine synthetase domain-containing protein</fullName>
    </recommendedName>
</protein>
<proteinExistence type="predicted"/>
<dbReference type="GO" id="GO:0006529">
    <property type="term" value="P:asparagine biosynthetic process"/>
    <property type="evidence" value="ECO:0007669"/>
    <property type="project" value="InterPro"/>
</dbReference>
<evidence type="ECO:0000259" key="1">
    <source>
        <dbReference type="Pfam" id="PF00733"/>
    </source>
</evidence>
<name>A0A640S8G1_9ACTN</name>
<dbReference type="Proteomes" id="UP000435837">
    <property type="component" value="Unassembled WGS sequence"/>
</dbReference>
<feature type="domain" description="Asparagine synthetase" evidence="1">
    <location>
        <begin position="3"/>
        <end position="96"/>
    </location>
</feature>
<reference evidence="2 3" key="1">
    <citation type="submission" date="2019-12" db="EMBL/GenBank/DDBJ databases">
        <title>Whole genome shotgun sequence of Streptomyces caniferus NBRC 15389.</title>
        <authorList>
            <person name="Ichikawa N."/>
            <person name="Kimura A."/>
            <person name="Kitahashi Y."/>
            <person name="Komaki H."/>
            <person name="Tamura T."/>
        </authorList>
    </citation>
    <scope>NUCLEOTIDE SEQUENCE [LARGE SCALE GENOMIC DNA]</scope>
    <source>
        <strain evidence="2 3">NBRC 15389</strain>
    </source>
</reference>
<dbReference type="Pfam" id="PF00733">
    <property type="entry name" value="Asn_synthase"/>
    <property type="match status" value="1"/>
</dbReference>
<dbReference type="InterPro" id="IPR001962">
    <property type="entry name" value="Asn_synthase"/>
</dbReference>
<sequence length="109" mass="11694">MHNPFLDPTVLDTVLRTPLDRRPPLFAYKPLLSQTMTSLLPPAAAARTTKGSFDTDHYVGLRANLPDPQTLADGHLAGLGMVNPTSLGRTLRGAAADLDKRARVPRPAG</sequence>
<evidence type="ECO:0000313" key="2">
    <source>
        <dbReference type="EMBL" id="GFE07084.1"/>
    </source>
</evidence>
<dbReference type="AlphaFoldDB" id="A0A640S8G1"/>
<evidence type="ECO:0000313" key="3">
    <source>
        <dbReference type="Proteomes" id="UP000435837"/>
    </source>
</evidence>
<dbReference type="EMBL" id="BLIN01000003">
    <property type="protein sequence ID" value="GFE07084.1"/>
    <property type="molecule type" value="Genomic_DNA"/>
</dbReference>